<reference evidence="1 2" key="1">
    <citation type="submission" date="2015-01" db="EMBL/GenBank/DDBJ databases">
        <title>Genome sequencing of Jeotgalibacillus soli.</title>
        <authorList>
            <person name="Goh K.M."/>
            <person name="Chan K.-G."/>
            <person name="Yaakop A.S."/>
            <person name="Ee R."/>
            <person name="Gan H.M."/>
            <person name="Chan C.S."/>
        </authorList>
    </citation>
    <scope>NUCLEOTIDE SEQUENCE [LARGE SCALE GENOMIC DNA]</scope>
    <source>
        <strain evidence="1 2">P9</strain>
    </source>
</reference>
<dbReference type="Proteomes" id="UP000031938">
    <property type="component" value="Unassembled WGS sequence"/>
</dbReference>
<dbReference type="STRING" id="889306.KP78_38410"/>
<dbReference type="AlphaFoldDB" id="A0A0C2VF37"/>
<gene>
    <name evidence="1" type="ORF">KP78_38410</name>
</gene>
<dbReference type="PATRIC" id="fig|889306.3.peg.3858"/>
<keyword evidence="2" id="KW-1185">Reference proteome</keyword>
<comment type="caution">
    <text evidence="1">The sequence shown here is derived from an EMBL/GenBank/DDBJ whole genome shotgun (WGS) entry which is preliminary data.</text>
</comment>
<evidence type="ECO:0000313" key="1">
    <source>
        <dbReference type="EMBL" id="KIL42618.1"/>
    </source>
</evidence>
<sequence length="41" mass="4685">MKSLASSLGMFIIQSFDGVKKMQSIPISYIHLENATKKDYY</sequence>
<proteinExistence type="predicted"/>
<protein>
    <submittedName>
        <fullName evidence="1">Uncharacterized protein</fullName>
    </submittedName>
</protein>
<dbReference type="EMBL" id="JXRP01000022">
    <property type="protein sequence ID" value="KIL42618.1"/>
    <property type="molecule type" value="Genomic_DNA"/>
</dbReference>
<name>A0A0C2VF37_9BACL</name>
<accession>A0A0C2VF37</accession>
<organism evidence="1 2">
    <name type="scientific">Jeotgalibacillus soli</name>
    <dbReference type="NCBI Taxonomy" id="889306"/>
    <lineage>
        <taxon>Bacteria</taxon>
        <taxon>Bacillati</taxon>
        <taxon>Bacillota</taxon>
        <taxon>Bacilli</taxon>
        <taxon>Bacillales</taxon>
        <taxon>Caryophanaceae</taxon>
        <taxon>Jeotgalibacillus</taxon>
    </lineage>
</organism>
<evidence type="ECO:0000313" key="2">
    <source>
        <dbReference type="Proteomes" id="UP000031938"/>
    </source>
</evidence>